<accession>A0A0A9TNR3</accession>
<name>A0A0A9TNR3_ARUDO</name>
<dbReference type="EMBL" id="GBRH01282583">
    <property type="protein sequence ID" value="JAD15312.1"/>
    <property type="molecule type" value="Transcribed_RNA"/>
</dbReference>
<organism evidence="1">
    <name type="scientific">Arundo donax</name>
    <name type="common">Giant reed</name>
    <name type="synonym">Donax arundinaceus</name>
    <dbReference type="NCBI Taxonomy" id="35708"/>
    <lineage>
        <taxon>Eukaryota</taxon>
        <taxon>Viridiplantae</taxon>
        <taxon>Streptophyta</taxon>
        <taxon>Embryophyta</taxon>
        <taxon>Tracheophyta</taxon>
        <taxon>Spermatophyta</taxon>
        <taxon>Magnoliopsida</taxon>
        <taxon>Liliopsida</taxon>
        <taxon>Poales</taxon>
        <taxon>Poaceae</taxon>
        <taxon>PACMAD clade</taxon>
        <taxon>Arundinoideae</taxon>
        <taxon>Arundineae</taxon>
        <taxon>Arundo</taxon>
    </lineage>
</organism>
<evidence type="ECO:0000313" key="1">
    <source>
        <dbReference type="EMBL" id="JAD15312.1"/>
    </source>
</evidence>
<reference evidence="1" key="1">
    <citation type="submission" date="2014-09" db="EMBL/GenBank/DDBJ databases">
        <authorList>
            <person name="Magalhaes I.L.F."/>
            <person name="Oliveira U."/>
            <person name="Santos F.R."/>
            <person name="Vidigal T.H.D.A."/>
            <person name="Brescovit A.D."/>
            <person name="Santos A.J."/>
        </authorList>
    </citation>
    <scope>NUCLEOTIDE SEQUENCE</scope>
    <source>
        <tissue evidence="1">Shoot tissue taken approximately 20 cm above the soil surface</tissue>
    </source>
</reference>
<protein>
    <submittedName>
        <fullName evidence="1">Uncharacterized protein</fullName>
    </submittedName>
</protein>
<reference evidence="1" key="2">
    <citation type="journal article" date="2015" name="Data Brief">
        <title>Shoot transcriptome of the giant reed, Arundo donax.</title>
        <authorList>
            <person name="Barrero R.A."/>
            <person name="Guerrero F.D."/>
            <person name="Moolhuijzen P."/>
            <person name="Goolsby J.A."/>
            <person name="Tidwell J."/>
            <person name="Bellgard S.E."/>
            <person name="Bellgard M.I."/>
        </authorList>
    </citation>
    <scope>NUCLEOTIDE SEQUENCE</scope>
    <source>
        <tissue evidence="1">Shoot tissue taken approximately 20 cm above the soil surface</tissue>
    </source>
</reference>
<sequence length="15" mass="1541">MTGVSSGLGRSFSVR</sequence>
<proteinExistence type="predicted"/>